<name>A0ABV5EL63_9ACTN</name>
<organism evidence="2 3">
    <name type="scientific">Streptomyces broussonetiae</name>
    <dbReference type="NCBI Taxonomy" id="2686304"/>
    <lineage>
        <taxon>Bacteria</taxon>
        <taxon>Bacillati</taxon>
        <taxon>Actinomycetota</taxon>
        <taxon>Actinomycetes</taxon>
        <taxon>Kitasatosporales</taxon>
        <taxon>Streptomycetaceae</taxon>
        <taxon>Streptomyces</taxon>
    </lineage>
</organism>
<keyword evidence="2" id="KW-0378">Hydrolase</keyword>
<gene>
    <name evidence="2" type="ORF">VSS16_33615</name>
</gene>
<accession>A0ABV5EL63</accession>
<dbReference type="InterPro" id="IPR001466">
    <property type="entry name" value="Beta-lactam-related"/>
</dbReference>
<evidence type="ECO:0000259" key="1">
    <source>
        <dbReference type="Pfam" id="PF00144"/>
    </source>
</evidence>
<dbReference type="Proteomes" id="UP001585080">
    <property type="component" value="Unassembled WGS sequence"/>
</dbReference>
<dbReference type="PANTHER" id="PTHR43319">
    <property type="entry name" value="BETA-LACTAMASE-RELATED"/>
    <property type="match status" value="1"/>
</dbReference>
<dbReference type="InterPro" id="IPR052907">
    <property type="entry name" value="Beta-lactamase/esterase"/>
</dbReference>
<dbReference type="GO" id="GO:0016787">
    <property type="term" value="F:hydrolase activity"/>
    <property type="evidence" value="ECO:0007669"/>
    <property type="project" value="UniProtKB-KW"/>
</dbReference>
<proteinExistence type="predicted"/>
<reference evidence="2 3" key="1">
    <citation type="submission" date="2024-01" db="EMBL/GenBank/DDBJ databases">
        <title>Genome mining of biosynthetic gene clusters to explore secondary metabolites of Streptomyces sp.</title>
        <authorList>
            <person name="Baig A."/>
            <person name="Ajitkumar Shintre N."/>
            <person name="Kumar H."/>
            <person name="Anbarasu A."/>
            <person name="Ramaiah S."/>
        </authorList>
    </citation>
    <scope>NUCLEOTIDE SEQUENCE [LARGE SCALE GENOMIC DNA]</scope>
    <source>
        <strain evidence="2 3">A57</strain>
    </source>
</reference>
<dbReference type="SUPFAM" id="SSF56601">
    <property type="entry name" value="beta-lactamase/transpeptidase-like"/>
    <property type="match status" value="1"/>
</dbReference>
<sequence length="380" mass="40395">MEAFADTVAEPGSSGAALAIRHRGAEVVNVWRGVADARTGRAWDEWTPSVLFSCTKGLASLTVAWLVEQGRIDLETPVAEYWPEFGVHGKQRLTVGDLLAHRAGLHSPDEDVTLDEVLDGRAFAARLAAQQPRWTPGEAHLYHGVTWGPLVRETVLRATGLDLPEVFREMTGTASPADVTLRATDSEIARVTHLRTSPEHDAMGARMAEMFAADAGALRFFTTGGAFPLGYVTEDGGLNDPRVQKAGLVSATGIGTAAALARVWSSAVTPTDGRRLLSDRGIALLTRERSGGPGAFDANNAGPFHRWGAGVQLFSDALPLLTKDSFGHDGAGGQAGFADPRHRIGFGYLTNRMEVASNVPRVVAALSDVLGDLPTDDDAQ</sequence>
<protein>
    <submittedName>
        <fullName evidence="2">Serine hydrolase domain-containing protein</fullName>
        <ecNumber evidence="2">3.1.1.103</ecNumber>
    </submittedName>
</protein>
<dbReference type="EC" id="3.1.1.103" evidence="2"/>
<feature type="domain" description="Beta-lactamase-related" evidence="1">
    <location>
        <begin position="4"/>
        <end position="355"/>
    </location>
</feature>
<dbReference type="InterPro" id="IPR012338">
    <property type="entry name" value="Beta-lactam/transpept-like"/>
</dbReference>
<evidence type="ECO:0000313" key="3">
    <source>
        <dbReference type="Proteomes" id="UP001585080"/>
    </source>
</evidence>
<dbReference type="Pfam" id="PF00144">
    <property type="entry name" value="Beta-lactamase"/>
    <property type="match status" value="1"/>
</dbReference>
<dbReference type="RefSeq" id="WP_376736047.1">
    <property type="nucleotide sequence ID" value="NZ_JAYMRP010000048.1"/>
</dbReference>
<dbReference type="EMBL" id="JAYMRP010000048">
    <property type="protein sequence ID" value="MFB8777598.1"/>
    <property type="molecule type" value="Genomic_DNA"/>
</dbReference>
<evidence type="ECO:0000313" key="2">
    <source>
        <dbReference type="EMBL" id="MFB8777598.1"/>
    </source>
</evidence>
<keyword evidence="3" id="KW-1185">Reference proteome</keyword>
<dbReference type="Gene3D" id="3.40.710.10">
    <property type="entry name" value="DD-peptidase/beta-lactamase superfamily"/>
    <property type="match status" value="1"/>
</dbReference>
<dbReference type="PANTHER" id="PTHR43319:SF3">
    <property type="entry name" value="BETA-LACTAMASE-RELATED DOMAIN-CONTAINING PROTEIN"/>
    <property type="match status" value="1"/>
</dbReference>
<comment type="caution">
    <text evidence="2">The sequence shown here is derived from an EMBL/GenBank/DDBJ whole genome shotgun (WGS) entry which is preliminary data.</text>
</comment>